<dbReference type="OrthoDB" id="9765462at2"/>
<dbReference type="PANTHER" id="PTHR43668">
    <property type="entry name" value="ALLANTOINASE"/>
    <property type="match status" value="1"/>
</dbReference>
<dbReference type="InterPro" id="IPR032466">
    <property type="entry name" value="Metal_Hydrolase"/>
</dbReference>
<dbReference type="AlphaFoldDB" id="A0A5P8E9I7"/>
<dbReference type="InterPro" id="IPR006680">
    <property type="entry name" value="Amidohydro-rel"/>
</dbReference>
<organism evidence="7 8">
    <name type="scientific">Pseudoprevotella muciniphila</name>
    <dbReference type="NCBI Taxonomy" id="2133944"/>
    <lineage>
        <taxon>Bacteria</taxon>
        <taxon>Pseudomonadati</taxon>
        <taxon>Bacteroidota</taxon>
        <taxon>Bacteroidia</taxon>
        <taxon>Bacteroidales</taxon>
        <taxon>Prevotellaceae</taxon>
        <taxon>Pseudoprevotella</taxon>
    </lineage>
</organism>
<reference evidence="7 8" key="1">
    <citation type="submission" date="2018-11" db="EMBL/GenBank/DDBJ databases">
        <authorList>
            <person name="Na S.W."/>
            <person name="Baik M."/>
        </authorList>
    </citation>
    <scope>NUCLEOTIDE SEQUENCE [LARGE SCALE GENOMIC DNA]</scope>
    <source>
        <strain evidence="7 8">E39</strain>
    </source>
</reference>
<dbReference type="GO" id="GO:0004038">
    <property type="term" value="F:allantoinase activity"/>
    <property type="evidence" value="ECO:0007669"/>
    <property type="project" value="TreeGrafter"/>
</dbReference>
<evidence type="ECO:0000256" key="5">
    <source>
        <dbReference type="ARBA" id="ARBA00022801"/>
    </source>
</evidence>
<feature type="domain" description="Amidohydrolase-related" evidence="6">
    <location>
        <begin position="53"/>
        <end position="387"/>
    </location>
</feature>
<evidence type="ECO:0000313" key="7">
    <source>
        <dbReference type="EMBL" id="QFQ13583.1"/>
    </source>
</evidence>
<dbReference type="GO" id="GO:0006145">
    <property type="term" value="P:purine nucleobase catabolic process"/>
    <property type="evidence" value="ECO:0007669"/>
    <property type="project" value="TreeGrafter"/>
</dbReference>
<evidence type="ECO:0000256" key="4">
    <source>
        <dbReference type="ARBA" id="ARBA00022723"/>
    </source>
</evidence>
<dbReference type="KEGG" id="alq:C7Y71_011525"/>
<keyword evidence="4" id="KW-0479">Metal-binding</keyword>
<dbReference type="Proteomes" id="UP000249375">
    <property type="component" value="Chromosome"/>
</dbReference>
<dbReference type="GO" id="GO:0004151">
    <property type="term" value="F:dihydroorotase activity"/>
    <property type="evidence" value="ECO:0007669"/>
    <property type="project" value="UniProtKB-EC"/>
</dbReference>
<evidence type="ECO:0000256" key="3">
    <source>
        <dbReference type="ARBA" id="ARBA00010286"/>
    </source>
</evidence>
<dbReference type="SUPFAM" id="SSF51556">
    <property type="entry name" value="Metallo-dependent hydrolases"/>
    <property type="match status" value="1"/>
</dbReference>
<proteinExistence type="inferred from homology"/>
<dbReference type="EC" id="3.5.2.3" evidence="7"/>
<evidence type="ECO:0000313" key="8">
    <source>
        <dbReference type="Proteomes" id="UP000249375"/>
    </source>
</evidence>
<dbReference type="SUPFAM" id="SSF51338">
    <property type="entry name" value="Composite domain of metallo-dependent hydrolases"/>
    <property type="match status" value="1"/>
</dbReference>
<comment type="similarity">
    <text evidence="3">Belongs to the metallo-dependent hydrolases superfamily. DHOase family. Class I DHOase subfamily.</text>
</comment>
<accession>A0A5P8E9I7</accession>
<comment type="function">
    <text evidence="2">Catalyzes the reversible cyclization of carbamoyl aspartate to dihydroorotate.</text>
</comment>
<dbReference type="InterPro" id="IPR050138">
    <property type="entry name" value="DHOase/Allantoinase_Hydrolase"/>
</dbReference>
<comment type="cofactor">
    <cofactor evidence="1">
        <name>Zn(2+)</name>
        <dbReference type="ChEBI" id="CHEBI:29105"/>
    </cofactor>
</comment>
<dbReference type="Gene3D" id="3.20.20.140">
    <property type="entry name" value="Metal-dependent hydrolases"/>
    <property type="match status" value="1"/>
</dbReference>
<name>A0A5P8E9I7_9BACT</name>
<gene>
    <name evidence="7" type="ORF">C7Y71_011525</name>
</gene>
<dbReference type="CDD" id="cd01318">
    <property type="entry name" value="DHOase_IIb"/>
    <property type="match status" value="1"/>
</dbReference>
<dbReference type="InterPro" id="IPR002195">
    <property type="entry name" value="Dihydroorotase_CS"/>
</dbReference>
<evidence type="ECO:0000256" key="1">
    <source>
        <dbReference type="ARBA" id="ARBA00001947"/>
    </source>
</evidence>
<dbReference type="Gene3D" id="2.30.40.10">
    <property type="entry name" value="Urease, subunit C, domain 1"/>
    <property type="match status" value="1"/>
</dbReference>
<evidence type="ECO:0000256" key="2">
    <source>
        <dbReference type="ARBA" id="ARBA00002368"/>
    </source>
</evidence>
<sequence>MLIQIKNATIVNEGDAFVGSVIIDGDRISEIVRGTDAETSLPIDEVIDASGCYLLPGAIDTHVHFRDPGLTHKGDFLSESKAAAAGGVTTVLDMPNTLPQTTSPDALKAKMEMASHKSVVNYGFYIGATNDNAEELLRTNIRRYCGIKIFMGASTGNMLVNDTAALERLFENARVPIVVHCEDSSLIDKNAQAVRAEHGDDADVSFHSEIRSEEACFKSTEQAVRLARTYGTRLHIAHVSTARELELITEDYPNITAEACLSYLLFTKDDYRTLGSRIKCNPAIKTATDRDALRQGLSNGKIFTLATDHAPHRLSDKKGGCFKAASGIPMIQFSLLSMLEMVSEGVLSIERLAELMCHHPARLFSIDNRGFIREGYKADLVLVRPHAPWTLTPNRIESKCNWSPLEGKTFHWRIERTFCNGFPIYNGRYITNENIRGQAVTYDR</sequence>
<protein>
    <submittedName>
        <fullName evidence="7">Dihydroorotase</fullName>
        <ecNumber evidence="7">3.5.2.3</ecNumber>
    </submittedName>
</protein>
<dbReference type="RefSeq" id="WP_111899088.1">
    <property type="nucleotide sequence ID" value="NZ_CP033459.1"/>
</dbReference>
<evidence type="ECO:0000259" key="6">
    <source>
        <dbReference type="Pfam" id="PF01979"/>
    </source>
</evidence>
<dbReference type="NCBIfam" id="NF006688">
    <property type="entry name" value="PRK09236.1"/>
    <property type="match status" value="1"/>
</dbReference>
<keyword evidence="8" id="KW-1185">Reference proteome</keyword>
<keyword evidence="5 7" id="KW-0378">Hydrolase</keyword>
<dbReference type="InterPro" id="IPR011059">
    <property type="entry name" value="Metal-dep_hydrolase_composite"/>
</dbReference>
<dbReference type="PROSITE" id="PS00483">
    <property type="entry name" value="DIHYDROOROTASE_2"/>
    <property type="match status" value="1"/>
</dbReference>
<dbReference type="GO" id="GO:0005737">
    <property type="term" value="C:cytoplasm"/>
    <property type="evidence" value="ECO:0007669"/>
    <property type="project" value="TreeGrafter"/>
</dbReference>
<dbReference type="EMBL" id="CP033459">
    <property type="protein sequence ID" value="QFQ13583.1"/>
    <property type="molecule type" value="Genomic_DNA"/>
</dbReference>
<dbReference type="PANTHER" id="PTHR43668:SF4">
    <property type="entry name" value="ALLANTOINASE"/>
    <property type="match status" value="1"/>
</dbReference>
<dbReference type="GO" id="GO:0046872">
    <property type="term" value="F:metal ion binding"/>
    <property type="evidence" value="ECO:0007669"/>
    <property type="project" value="UniProtKB-KW"/>
</dbReference>
<dbReference type="Pfam" id="PF01979">
    <property type="entry name" value="Amidohydro_1"/>
    <property type="match status" value="1"/>
</dbReference>